<keyword evidence="3" id="KW-1185">Reference proteome</keyword>
<proteinExistence type="predicted"/>
<feature type="transmembrane region" description="Helical" evidence="1">
    <location>
        <begin position="12"/>
        <end position="41"/>
    </location>
</feature>
<feature type="transmembrane region" description="Helical" evidence="1">
    <location>
        <begin position="53"/>
        <end position="72"/>
    </location>
</feature>
<name>A0A2U3MYZ4_9GAMM</name>
<evidence type="ECO:0000313" key="2">
    <source>
        <dbReference type="EMBL" id="SPL70594.1"/>
    </source>
</evidence>
<keyword evidence="1" id="KW-0812">Transmembrane</keyword>
<accession>A0A2U3MYZ4</accession>
<dbReference type="Proteomes" id="UP000245974">
    <property type="component" value="Unassembled WGS sequence"/>
</dbReference>
<evidence type="ECO:0000313" key="3">
    <source>
        <dbReference type="Proteomes" id="UP000245974"/>
    </source>
</evidence>
<gene>
    <name evidence="2" type="ORF">KPC_1772</name>
</gene>
<dbReference type="AlphaFoldDB" id="A0A2U3MYZ4"/>
<organism evidence="2 3">
    <name type="scientific">Acinetobacter stercoris</name>
    <dbReference type="NCBI Taxonomy" id="2126983"/>
    <lineage>
        <taxon>Bacteria</taxon>
        <taxon>Pseudomonadati</taxon>
        <taxon>Pseudomonadota</taxon>
        <taxon>Gammaproteobacteria</taxon>
        <taxon>Moraxellales</taxon>
        <taxon>Moraxellaceae</taxon>
        <taxon>Acinetobacter</taxon>
    </lineage>
</organism>
<keyword evidence="1" id="KW-1133">Transmembrane helix</keyword>
<evidence type="ECO:0000256" key="1">
    <source>
        <dbReference type="SAM" id="Phobius"/>
    </source>
</evidence>
<reference evidence="3" key="1">
    <citation type="submission" date="2018-03" db="EMBL/GenBank/DDBJ databases">
        <authorList>
            <person name="Blom J."/>
        </authorList>
    </citation>
    <scope>NUCLEOTIDE SEQUENCE [LARGE SCALE GENOMIC DNA]</scope>
    <source>
        <strain evidence="3">KPC-SM-21</strain>
    </source>
</reference>
<feature type="transmembrane region" description="Helical" evidence="1">
    <location>
        <begin position="93"/>
        <end position="112"/>
    </location>
</feature>
<protein>
    <submittedName>
        <fullName evidence="2">Uncharacterized protein</fullName>
    </submittedName>
</protein>
<dbReference type="InParanoid" id="A0A2U3MYZ4"/>
<sequence>MIFKSDNLKLIVNVIIQISIIALCLIMPLTVSFGYLTFFYGVDYDYHEFLADFFMVMVILHISSVLVLSILNKKIGFYKIFFGQMENFSFSKVIYSIIFILGVLMLWKYCYLDGNLALFF</sequence>
<keyword evidence="1" id="KW-0472">Membrane</keyword>
<dbReference type="EMBL" id="OOGT01000068">
    <property type="protein sequence ID" value="SPL70594.1"/>
    <property type="molecule type" value="Genomic_DNA"/>
</dbReference>